<keyword evidence="2" id="KW-0472">Membrane</keyword>
<feature type="transmembrane region" description="Helical" evidence="2">
    <location>
        <begin position="232"/>
        <end position="254"/>
    </location>
</feature>
<evidence type="ECO:0000256" key="1">
    <source>
        <dbReference type="SAM" id="MobiDB-lite"/>
    </source>
</evidence>
<evidence type="ECO:0000313" key="3">
    <source>
        <dbReference type="EMBL" id="CAC5398036.1"/>
    </source>
</evidence>
<keyword evidence="4" id="KW-1185">Reference proteome</keyword>
<feature type="region of interest" description="Disordered" evidence="1">
    <location>
        <begin position="474"/>
        <end position="494"/>
    </location>
</feature>
<evidence type="ECO:0000256" key="2">
    <source>
        <dbReference type="SAM" id="Phobius"/>
    </source>
</evidence>
<protein>
    <recommendedName>
        <fullName evidence="5">C2H2-type domain-containing protein</fullName>
    </recommendedName>
</protein>
<proteinExistence type="predicted"/>
<gene>
    <name evidence="3" type="ORF">MCOR_32434</name>
</gene>
<evidence type="ECO:0000313" key="4">
    <source>
        <dbReference type="Proteomes" id="UP000507470"/>
    </source>
</evidence>
<feature type="transmembrane region" description="Helical" evidence="2">
    <location>
        <begin position="342"/>
        <end position="365"/>
    </location>
</feature>
<dbReference type="Proteomes" id="UP000507470">
    <property type="component" value="Unassembled WGS sequence"/>
</dbReference>
<accession>A0A6J8CRC6</accession>
<reference evidence="3 4" key="1">
    <citation type="submission" date="2020-06" db="EMBL/GenBank/DDBJ databases">
        <authorList>
            <person name="Li R."/>
            <person name="Bekaert M."/>
        </authorList>
    </citation>
    <scope>NUCLEOTIDE SEQUENCE [LARGE SCALE GENOMIC DNA]</scope>
    <source>
        <strain evidence="4">wild</strain>
    </source>
</reference>
<feature type="transmembrane region" description="Helical" evidence="2">
    <location>
        <begin position="303"/>
        <end position="335"/>
    </location>
</feature>
<keyword evidence="2" id="KW-0812">Transmembrane</keyword>
<organism evidence="3 4">
    <name type="scientific">Mytilus coruscus</name>
    <name type="common">Sea mussel</name>
    <dbReference type="NCBI Taxonomy" id="42192"/>
    <lineage>
        <taxon>Eukaryota</taxon>
        <taxon>Metazoa</taxon>
        <taxon>Spiralia</taxon>
        <taxon>Lophotrochozoa</taxon>
        <taxon>Mollusca</taxon>
        <taxon>Bivalvia</taxon>
        <taxon>Autobranchia</taxon>
        <taxon>Pteriomorphia</taxon>
        <taxon>Mytilida</taxon>
        <taxon>Mytiloidea</taxon>
        <taxon>Mytilidae</taxon>
        <taxon>Mytilinae</taxon>
        <taxon>Mytilus</taxon>
    </lineage>
</organism>
<name>A0A6J8CRC6_MYTCO</name>
<sequence length="494" mass="55299">MTEIAVRPAIKHNNADEMSKLDYNEQLCEHQQKEEFNEDCKCCICLMNDWQKFKSEIGNIKELSKNMLYVKCSKCPYEGKQKYATDHYLKRHVHQNDVPYFCLLCQFKAFSPSQMDKHVTKICKAPGCSKLCKVKLSDTAYCKINDNKFQLNIGNGGQLVSIENPFHSYTHSNTSEDVHACQSTVDAELTVPDYTEEVIIEEIMINNARIGPIQTNQVQPAVRTSRIRALRILGGLQIGLGVVCGILGIVGAILSNTEMDTNCKQFEYYDNYNGHIFGYSYYHCGNADTIFIMDLIGMALSGWTIAFLVCNIISAVVFSSTVFSLAVVGALVASVDPNTGSVIAVSALLAVLSFIEFIISIVAAAHCCCCSQLNTGNQQRVIFINTPQYGMMYNMPNTQLPTGNQQEFHQMWMPQMQGHYVQQPTNMPNYQQQAGHLQGNQMPIQGFYGQNPQSFEMANQQQNINAQQFVHPTAPAVDTNQPFPVADNSIRSEM</sequence>
<evidence type="ECO:0008006" key="5">
    <source>
        <dbReference type="Google" id="ProtNLM"/>
    </source>
</evidence>
<keyword evidence="2" id="KW-1133">Transmembrane helix</keyword>
<dbReference type="EMBL" id="CACVKT020005806">
    <property type="protein sequence ID" value="CAC5398036.1"/>
    <property type="molecule type" value="Genomic_DNA"/>
</dbReference>
<dbReference type="OrthoDB" id="10452164at2759"/>
<dbReference type="AlphaFoldDB" id="A0A6J8CRC6"/>